<feature type="signal peptide" evidence="1">
    <location>
        <begin position="1"/>
        <end position="20"/>
    </location>
</feature>
<accession>A0A1H9V3I5</accession>
<dbReference type="Proteomes" id="UP000199572">
    <property type="component" value="Unassembled WGS sequence"/>
</dbReference>
<dbReference type="RefSeq" id="WP_090888103.1">
    <property type="nucleotide sequence ID" value="NZ_FOGG01000037.1"/>
</dbReference>
<protein>
    <submittedName>
        <fullName evidence="2">Putative lumazine-binding</fullName>
    </submittedName>
</protein>
<dbReference type="EMBL" id="FOGG01000037">
    <property type="protein sequence ID" value="SES15863.1"/>
    <property type="molecule type" value="Genomic_DNA"/>
</dbReference>
<feature type="chain" id="PRO_5011554306" evidence="1">
    <location>
        <begin position="21"/>
        <end position="153"/>
    </location>
</feature>
<dbReference type="OrthoDB" id="117186at2"/>
<evidence type="ECO:0000256" key="1">
    <source>
        <dbReference type="SAM" id="SignalP"/>
    </source>
</evidence>
<dbReference type="InterPro" id="IPR032710">
    <property type="entry name" value="NTF2-like_dom_sf"/>
</dbReference>
<dbReference type="Gene3D" id="3.10.450.50">
    <property type="match status" value="1"/>
</dbReference>
<keyword evidence="3" id="KW-1185">Reference proteome</keyword>
<dbReference type="SUPFAM" id="SSF54427">
    <property type="entry name" value="NTF2-like"/>
    <property type="match status" value="1"/>
</dbReference>
<evidence type="ECO:0000313" key="3">
    <source>
        <dbReference type="Proteomes" id="UP000199572"/>
    </source>
</evidence>
<gene>
    <name evidence="2" type="ORF">SAMN04488023_1371</name>
</gene>
<sequence length="153" mass="17226">MKKLLLFALFFIGITLKVVAQTNEEDAIKKTINNLFTGMKRGDSTIARLAFADHCILQTISTKTGKAVVKTESVAEFIKFIGTPHKEKFDERIVFTKILIDGPLAVVWTDYKFYLDDKFSHCGVNSFQLVKGEAGWKIVYLIDTRRKDGCGKG</sequence>
<evidence type="ECO:0000313" key="2">
    <source>
        <dbReference type="EMBL" id="SES15863.1"/>
    </source>
</evidence>
<proteinExistence type="predicted"/>
<dbReference type="AlphaFoldDB" id="A0A1H9V3I5"/>
<organism evidence="2 3">
    <name type="scientific">Pedobacter rhizosphaerae</name>
    <dbReference type="NCBI Taxonomy" id="390241"/>
    <lineage>
        <taxon>Bacteria</taxon>
        <taxon>Pseudomonadati</taxon>
        <taxon>Bacteroidota</taxon>
        <taxon>Sphingobacteriia</taxon>
        <taxon>Sphingobacteriales</taxon>
        <taxon>Sphingobacteriaceae</taxon>
        <taxon>Pedobacter</taxon>
    </lineage>
</organism>
<keyword evidence="1" id="KW-0732">Signal</keyword>
<dbReference type="STRING" id="390241.SAMN04488023_1371"/>
<dbReference type="Pfam" id="PF12893">
    <property type="entry name" value="Lumazine_bd_2"/>
    <property type="match status" value="1"/>
</dbReference>
<reference evidence="2 3" key="1">
    <citation type="submission" date="2016-10" db="EMBL/GenBank/DDBJ databases">
        <authorList>
            <person name="de Groot N.N."/>
        </authorList>
    </citation>
    <scope>NUCLEOTIDE SEQUENCE [LARGE SCALE GENOMIC DNA]</scope>
    <source>
        <strain evidence="2 3">DSM 18610</strain>
    </source>
</reference>
<name>A0A1H9V3I5_9SPHI</name>
<dbReference type="InterPro" id="IPR039437">
    <property type="entry name" value="FrzH/put_lumazine-bd"/>
</dbReference>